<name>A0A0K1QE72_9BACT</name>
<feature type="region of interest" description="Disordered" evidence="1">
    <location>
        <begin position="327"/>
        <end position="351"/>
    </location>
</feature>
<evidence type="ECO:0000313" key="3">
    <source>
        <dbReference type="EMBL" id="AKV03967.1"/>
    </source>
</evidence>
<reference evidence="3 4" key="1">
    <citation type="submission" date="2015-08" db="EMBL/GenBank/DDBJ databases">
        <authorList>
            <person name="Babu N.S."/>
            <person name="Beckwith C.J."/>
            <person name="Beseler K.G."/>
            <person name="Brison A."/>
            <person name="Carone J.V."/>
            <person name="Caskin T.P."/>
            <person name="Diamond M."/>
            <person name="Durham M.E."/>
            <person name="Foxe J.M."/>
            <person name="Go M."/>
            <person name="Henderson B.A."/>
            <person name="Jones I.B."/>
            <person name="McGettigan J.A."/>
            <person name="Micheletti S.J."/>
            <person name="Nasrallah M.E."/>
            <person name="Ortiz D."/>
            <person name="Piller C.R."/>
            <person name="Privatt S.R."/>
            <person name="Schneider S.L."/>
            <person name="Sharp S."/>
            <person name="Smith T.C."/>
            <person name="Stanton J.D."/>
            <person name="Ullery H.E."/>
            <person name="Wilson R.J."/>
            <person name="Serrano M.G."/>
            <person name="Buck G."/>
            <person name="Lee V."/>
            <person name="Wang Y."/>
            <person name="Carvalho R."/>
            <person name="Voegtly L."/>
            <person name="Shi R."/>
            <person name="Duckworth R."/>
            <person name="Johnson A."/>
            <person name="Loviza R."/>
            <person name="Walstead R."/>
            <person name="Shah Z."/>
            <person name="Kiflezghi M."/>
            <person name="Wade K."/>
            <person name="Ball S.L."/>
            <person name="Bradley K.W."/>
            <person name="Asai D.J."/>
            <person name="Bowman C.A."/>
            <person name="Russell D.A."/>
            <person name="Pope W.H."/>
            <person name="Jacobs-Sera D."/>
            <person name="Hendrix R.W."/>
            <person name="Hatfull G.F."/>
        </authorList>
    </citation>
    <scope>NUCLEOTIDE SEQUENCE [LARGE SCALE GENOMIC DNA]</scope>
    <source>
        <strain evidence="3 4">DSM 27648</strain>
    </source>
</reference>
<keyword evidence="4" id="KW-1185">Reference proteome</keyword>
<evidence type="ECO:0000256" key="1">
    <source>
        <dbReference type="SAM" id="MobiDB-lite"/>
    </source>
</evidence>
<dbReference type="KEGG" id="llu:AKJ09_10630"/>
<accession>A0A0K1QE72</accession>
<protein>
    <recommendedName>
        <fullName evidence="5">Lipoprotein</fullName>
    </recommendedName>
</protein>
<feature type="region of interest" description="Disordered" evidence="1">
    <location>
        <begin position="28"/>
        <end position="76"/>
    </location>
</feature>
<evidence type="ECO:0008006" key="5">
    <source>
        <dbReference type="Google" id="ProtNLM"/>
    </source>
</evidence>
<dbReference type="AlphaFoldDB" id="A0A0K1QE72"/>
<dbReference type="Proteomes" id="UP000064967">
    <property type="component" value="Chromosome"/>
</dbReference>
<keyword evidence="2" id="KW-0732">Signal</keyword>
<feature type="compositionally biased region" description="Low complexity" evidence="1">
    <location>
        <begin position="338"/>
        <end position="351"/>
    </location>
</feature>
<evidence type="ECO:0000313" key="4">
    <source>
        <dbReference type="Proteomes" id="UP000064967"/>
    </source>
</evidence>
<dbReference type="EMBL" id="CP012333">
    <property type="protein sequence ID" value="AKV03967.1"/>
    <property type="molecule type" value="Genomic_DNA"/>
</dbReference>
<evidence type="ECO:0000256" key="2">
    <source>
        <dbReference type="SAM" id="SignalP"/>
    </source>
</evidence>
<feature type="chain" id="PRO_5005467057" description="Lipoprotein" evidence="2">
    <location>
        <begin position="29"/>
        <end position="351"/>
    </location>
</feature>
<proteinExistence type="predicted"/>
<feature type="compositionally biased region" description="Low complexity" evidence="1">
    <location>
        <begin position="59"/>
        <end position="72"/>
    </location>
</feature>
<feature type="signal peptide" evidence="2">
    <location>
        <begin position="1"/>
        <end position="28"/>
    </location>
</feature>
<gene>
    <name evidence="3" type="ORF">AKJ09_10630</name>
</gene>
<sequence length="351" mass="37480">MPGMFVDAARLPSTMAAVAIFALASACAKSEKTPPPPAEPAPATSTAESRSPTRDRTAPDASSSPPGAEASPTFGPLTNTGQCSAIRIHKAWHFHGYSTVAPGDRGELVAIHLTHHERGGFGFWLLDANGKRFDTDTQLVRVDASGAPLDRFDVGIEAFESPVDLVVIGAVTKGTRKMKFALRDGRRMFAPPTCAIDLDVIDGPAWPAQPSIDIVRFATTGPKRYLALVRVKGLLPEEWPAPQLQIVKNAARTEAARGEARAIARVDAQGTLLASISPSAERYLAAEYEWHPDGTPAEWVSWIADARPLPPPTAWPVSDELRTALDESAETNARDGRPAAAMKAFGAAPKR</sequence>
<organism evidence="3 4">
    <name type="scientific">Labilithrix luteola</name>
    <dbReference type="NCBI Taxonomy" id="1391654"/>
    <lineage>
        <taxon>Bacteria</taxon>
        <taxon>Pseudomonadati</taxon>
        <taxon>Myxococcota</taxon>
        <taxon>Polyangia</taxon>
        <taxon>Polyangiales</taxon>
        <taxon>Labilitrichaceae</taxon>
        <taxon>Labilithrix</taxon>
    </lineage>
</organism>